<evidence type="ECO:0000256" key="4">
    <source>
        <dbReference type="ARBA" id="ARBA00023163"/>
    </source>
</evidence>
<evidence type="ECO:0000313" key="7">
    <source>
        <dbReference type="EMBL" id="KAH7144332.1"/>
    </source>
</evidence>
<organism evidence="7 8">
    <name type="scientific">Dactylonectria estremocensis</name>
    <dbReference type="NCBI Taxonomy" id="1079267"/>
    <lineage>
        <taxon>Eukaryota</taxon>
        <taxon>Fungi</taxon>
        <taxon>Dikarya</taxon>
        <taxon>Ascomycota</taxon>
        <taxon>Pezizomycotina</taxon>
        <taxon>Sordariomycetes</taxon>
        <taxon>Hypocreomycetidae</taxon>
        <taxon>Hypocreales</taxon>
        <taxon>Nectriaceae</taxon>
        <taxon>Dactylonectria</taxon>
    </lineage>
</organism>
<name>A0A9P9J777_9HYPO</name>
<evidence type="ECO:0000313" key="8">
    <source>
        <dbReference type="Proteomes" id="UP000717696"/>
    </source>
</evidence>
<evidence type="ECO:0000256" key="2">
    <source>
        <dbReference type="ARBA" id="ARBA00022833"/>
    </source>
</evidence>
<dbReference type="Pfam" id="PF00172">
    <property type="entry name" value="Zn_clus"/>
    <property type="match status" value="1"/>
</dbReference>
<dbReference type="SUPFAM" id="SSF57701">
    <property type="entry name" value="Zn2/Cys6 DNA-binding domain"/>
    <property type="match status" value="1"/>
</dbReference>
<dbReference type="Proteomes" id="UP000717696">
    <property type="component" value="Unassembled WGS sequence"/>
</dbReference>
<dbReference type="OrthoDB" id="9930022at2759"/>
<dbReference type="PROSITE" id="PS50048">
    <property type="entry name" value="ZN2_CY6_FUNGAL_2"/>
    <property type="match status" value="1"/>
</dbReference>
<evidence type="ECO:0000256" key="1">
    <source>
        <dbReference type="ARBA" id="ARBA00022723"/>
    </source>
</evidence>
<reference evidence="7" key="1">
    <citation type="journal article" date="2021" name="Nat. Commun.">
        <title>Genetic determinants of endophytism in the Arabidopsis root mycobiome.</title>
        <authorList>
            <person name="Mesny F."/>
            <person name="Miyauchi S."/>
            <person name="Thiergart T."/>
            <person name="Pickel B."/>
            <person name="Atanasova L."/>
            <person name="Karlsson M."/>
            <person name="Huettel B."/>
            <person name="Barry K.W."/>
            <person name="Haridas S."/>
            <person name="Chen C."/>
            <person name="Bauer D."/>
            <person name="Andreopoulos W."/>
            <person name="Pangilinan J."/>
            <person name="LaButti K."/>
            <person name="Riley R."/>
            <person name="Lipzen A."/>
            <person name="Clum A."/>
            <person name="Drula E."/>
            <person name="Henrissat B."/>
            <person name="Kohler A."/>
            <person name="Grigoriev I.V."/>
            <person name="Martin F.M."/>
            <person name="Hacquard S."/>
        </authorList>
    </citation>
    <scope>NUCLEOTIDE SEQUENCE</scope>
    <source>
        <strain evidence="7">MPI-CAGE-AT-0021</strain>
    </source>
</reference>
<keyword evidence="2" id="KW-0862">Zinc</keyword>
<evidence type="ECO:0000256" key="3">
    <source>
        <dbReference type="ARBA" id="ARBA00023015"/>
    </source>
</evidence>
<dbReference type="Gene3D" id="4.10.240.10">
    <property type="entry name" value="Zn(2)-C6 fungal-type DNA-binding domain"/>
    <property type="match status" value="1"/>
</dbReference>
<keyword evidence="8" id="KW-1185">Reference proteome</keyword>
<dbReference type="GO" id="GO:0000981">
    <property type="term" value="F:DNA-binding transcription factor activity, RNA polymerase II-specific"/>
    <property type="evidence" value="ECO:0007669"/>
    <property type="project" value="InterPro"/>
</dbReference>
<keyword evidence="4" id="KW-0804">Transcription</keyword>
<keyword evidence="3" id="KW-0805">Transcription regulation</keyword>
<dbReference type="GO" id="GO:0008270">
    <property type="term" value="F:zinc ion binding"/>
    <property type="evidence" value="ECO:0007669"/>
    <property type="project" value="InterPro"/>
</dbReference>
<evidence type="ECO:0000259" key="6">
    <source>
        <dbReference type="PROSITE" id="PS50048"/>
    </source>
</evidence>
<dbReference type="EMBL" id="JAGMUU010000010">
    <property type="protein sequence ID" value="KAH7144332.1"/>
    <property type="molecule type" value="Genomic_DNA"/>
</dbReference>
<evidence type="ECO:0000256" key="5">
    <source>
        <dbReference type="ARBA" id="ARBA00023242"/>
    </source>
</evidence>
<dbReference type="CDD" id="cd00067">
    <property type="entry name" value="GAL4"/>
    <property type="match status" value="1"/>
</dbReference>
<proteinExistence type="predicted"/>
<dbReference type="AlphaFoldDB" id="A0A9P9J777"/>
<dbReference type="SMART" id="SM00066">
    <property type="entry name" value="GAL4"/>
    <property type="match status" value="1"/>
</dbReference>
<feature type="domain" description="Zn(2)-C6 fungal-type" evidence="6">
    <location>
        <begin position="8"/>
        <end position="38"/>
    </location>
</feature>
<accession>A0A9P9J777</accession>
<keyword evidence="1" id="KW-0479">Metal-binding</keyword>
<keyword evidence="5" id="KW-0539">Nucleus</keyword>
<dbReference type="InterPro" id="IPR036864">
    <property type="entry name" value="Zn2-C6_fun-type_DNA-bd_sf"/>
</dbReference>
<protein>
    <recommendedName>
        <fullName evidence="6">Zn(2)-C6 fungal-type domain-containing protein</fullName>
    </recommendedName>
</protein>
<gene>
    <name evidence="7" type="ORF">B0J13DRAFT_554961</name>
</gene>
<sequence length="410" mass="46308">MERREPKACDACRMAKRRCTKRSPACGRCSLKGLECLYPACPTFIVYGLADREMSAFNAQVNETGSSVHSLEGPQQLDILNSLASNRSGDGNSVCPSLTDLQSAWFLAPEAWAVAPIDLSRMTPICNTVVNRYIAKIRGWLKEWVDTGSNPFIHSQLYKKRLPKSVQHVFTSLSAYFSRNSATEDMIFRIIEEQSNEVVEEQIRSQAQSQLNSFEHMGRVQVLMIYSFIRLFDGDIRQRSLAEKQLPTLRLWTNQMLAAATHAAQDGSLLVSNLIEPENLDQNVGNFQERLEKLLWHAWILSESLRRTWVVSKAIQSIYLTLQSGSTECPGGVMFTTRRGVWEADTAFAWTKMCAERNVGFMHRNDTEKVLVGEKPGEVDHFSLAVMELDFGLEKFQRWGVATASPVELV</sequence>
<comment type="caution">
    <text evidence="7">The sequence shown here is derived from an EMBL/GenBank/DDBJ whole genome shotgun (WGS) entry which is preliminary data.</text>
</comment>
<dbReference type="PANTHER" id="PTHR47660">
    <property type="entry name" value="TRANSCRIPTION FACTOR WITH C2H2 AND ZN(2)-CYS(6) DNA BINDING DOMAIN (EUROFUNG)-RELATED-RELATED"/>
    <property type="match status" value="1"/>
</dbReference>
<dbReference type="PROSITE" id="PS00463">
    <property type="entry name" value="ZN2_CY6_FUNGAL_1"/>
    <property type="match status" value="1"/>
</dbReference>
<dbReference type="InterPro" id="IPR001138">
    <property type="entry name" value="Zn2Cys6_DnaBD"/>
</dbReference>